<dbReference type="InterPro" id="IPR036236">
    <property type="entry name" value="Znf_C2H2_sf"/>
</dbReference>
<keyword evidence="3" id="KW-0677">Repeat</keyword>
<dbReference type="PANTHER" id="PTHR24394:SF29">
    <property type="entry name" value="MYONEURIN"/>
    <property type="match status" value="1"/>
</dbReference>
<organism evidence="11 12">
    <name type="scientific">Petrolisthes cinctipes</name>
    <name type="common">Flat porcelain crab</name>
    <dbReference type="NCBI Taxonomy" id="88211"/>
    <lineage>
        <taxon>Eukaryota</taxon>
        <taxon>Metazoa</taxon>
        <taxon>Ecdysozoa</taxon>
        <taxon>Arthropoda</taxon>
        <taxon>Crustacea</taxon>
        <taxon>Multicrustacea</taxon>
        <taxon>Malacostraca</taxon>
        <taxon>Eumalacostraca</taxon>
        <taxon>Eucarida</taxon>
        <taxon>Decapoda</taxon>
        <taxon>Pleocyemata</taxon>
        <taxon>Anomura</taxon>
        <taxon>Galatheoidea</taxon>
        <taxon>Porcellanidae</taxon>
        <taxon>Petrolisthes</taxon>
    </lineage>
</organism>
<evidence type="ECO:0000256" key="5">
    <source>
        <dbReference type="ARBA" id="ARBA00022833"/>
    </source>
</evidence>
<protein>
    <submittedName>
        <fullName evidence="11">Uncharacterized protein</fullName>
    </submittedName>
</protein>
<feature type="domain" description="BTB" evidence="9">
    <location>
        <begin position="443"/>
        <end position="508"/>
    </location>
</feature>
<dbReference type="SUPFAM" id="SSF54695">
    <property type="entry name" value="POZ domain"/>
    <property type="match status" value="1"/>
</dbReference>
<dbReference type="Gene3D" id="3.30.710.10">
    <property type="entry name" value="Potassium Channel Kv1.1, Chain A"/>
    <property type="match status" value="1"/>
</dbReference>
<dbReference type="PROSITE" id="PS50157">
    <property type="entry name" value="ZINC_FINGER_C2H2_2"/>
    <property type="match status" value="3"/>
</dbReference>
<name>A0AAE1BRV5_PETCI</name>
<evidence type="ECO:0000259" key="9">
    <source>
        <dbReference type="PROSITE" id="PS50097"/>
    </source>
</evidence>
<keyword evidence="12" id="KW-1185">Reference proteome</keyword>
<dbReference type="PROSITE" id="PS00028">
    <property type="entry name" value="ZINC_FINGER_C2H2_1"/>
    <property type="match status" value="2"/>
</dbReference>
<dbReference type="InterPro" id="IPR013087">
    <property type="entry name" value="Znf_C2H2_type"/>
</dbReference>
<dbReference type="PANTHER" id="PTHR24394">
    <property type="entry name" value="ZINC FINGER PROTEIN"/>
    <property type="match status" value="1"/>
</dbReference>
<dbReference type="GO" id="GO:0008270">
    <property type="term" value="F:zinc ion binding"/>
    <property type="evidence" value="ECO:0007669"/>
    <property type="project" value="UniProtKB-KW"/>
</dbReference>
<dbReference type="Gene3D" id="3.30.160.60">
    <property type="entry name" value="Classic Zinc Finger"/>
    <property type="match status" value="3"/>
</dbReference>
<reference evidence="11" key="1">
    <citation type="submission" date="2023-10" db="EMBL/GenBank/DDBJ databases">
        <title>Genome assemblies of two species of porcelain crab, Petrolisthes cinctipes and Petrolisthes manimaculis (Anomura: Porcellanidae).</title>
        <authorList>
            <person name="Angst P."/>
        </authorList>
    </citation>
    <scope>NUCLEOTIDE SEQUENCE</scope>
    <source>
        <strain evidence="11">PB745_01</strain>
        <tissue evidence="11">Gill</tissue>
    </source>
</reference>
<dbReference type="Pfam" id="PF00096">
    <property type="entry name" value="zf-C2H2"/>
    <property type="match status" value="2"/>
</dbReference>
<feature type="region of interest" description="Disordered" evidence="8">
    <location>
        <begin position="303"/>
        <end position="330"/>
    </location>
</feature>
<comment type="caution">
    <text evidence="11">The sequence shown here is derived from an EMBL/GenBank/DDBJ whole genome shotgun (WGS) entry which is preliminary data.</text>
</comment>
<evidence type="ECO:0000256" key="8">
    <source>
        <dbReference type="SAM" id="MobiDB-lite"/>
    </source>
</evidence>
<proteinExistence type="predicted"/>
<evidence type="ECO:0000256" key="4">
    <source>
        <dbReference type="ARBA" id="ARBA00022771"/>
    </source>
</evidence>
<feature type="compositionally biased region" description="Polar residues" evidence="8">
    <location>
        <begin position="1332"/>
        <end position="1342"/>
    </location>
</feature>
<feature type="compositionally biased region" description="Basic and acidic residues" evidence="8">
    <location>
        <begin position="1300"/>
        <end position="1316"/>
    </location>
</feature>
<dbReference type="InterPro" id="IPR011333">
    <property type="entry name" value="SKP1/BTB/POZ_sf"/>
</dbReference>
<dbReference type="Pfam" id="PF00651">
    <property type="entry name" value="BTB"/>
    <property type="match status" value="1"/>
</dbReference>
<feature type="region of interest" description="Disordered" evidence="8">
    <location>
        <begin position="598"/>
        <end position="618"/>
    </location>
</feature>
<sequence length="1581" mass="174642">MASRRKRFRESTEVDKTVAENDIYHTLYNMKRKKVHEDVEEDSDNDKLLKSLNRDNYIHQKANTSYCKLGKSTTANTLLNVEGSCSISNFRSRVTKTYASPKRNVYSKTDEVQQSSSNVPSLPNAINNNSENSQDELKDEDEGSEETNLAVSGVSLALGKNTEGKAHEFKKSSSYENTLDTPLKEEDSGPLILEHSGTTNECYKPMGQNAEEKSSTPLMNEQHHVAELSLTNSICNKIPSTSSNIPVTYSYTTISPVLQPMYGAGVPSQLSHQYVTSAIAAVSTPIPTVPILPEIVRGITGGTKVLSDSSSRQIESRNASPSKLPSTSDNQIKQTASYSNYDSHCVQGNNLHVYHYNFNTETDNEKKDIVCEENDADLCENTALSVIDFNCEDDSLRVKDGENSSPSKISKGVSTSEDFIQTENWGTYLLQKLEVLYEQEQECDLILKFWGGETLKVHRAIVLACTSLVSGPDAAQCRGEYTVPSDLNYSHVEPVIRFVYSGRFDIDCPQEEVAAIYSAARRLQVPLLTRLMDSRFPHLTVTCTPRRRLPIWKRNPKFIQHNKEYSKTRCNKIYETGKKYQITTCKSAKPRSITVREVSSSPSKETEAENVVKDSTDNNEIGLMEEEDGSMYLVLQKGKNIVKADAVIRSRFAAERARPTRFELEEDSEHSHLQIATWSSKASSMPTFFSANGPSQVSTSATSNNTLTSSVASSLSPFDAILATSTPVSHQSTIRHKGSAADHKNVIYGNQNSNTYDDPQCDVGSYDQSRKYQGKEVDQSDDEVKDEADNVRSSDRKEGSGQLGTEVMDTGTRKYAEFESKFPSVNESCTAEDDSTPYDYKVDEEDQNIRVNTCRQVPKETKGDSSIDIQNLLVVSNTDLPAKSILKKKKNKNPDMKEKKHVSFPLDENNEVINEVATYSHVKEPAQSLIEVKKNIGSLKSSSETCSPVKLTLSMKKKALMNISLDESDPVEVTNCEKNEPFRKYNIASKQSSSQDQASKGDLSGHAKIISEVLKKYPNLVKDKKNVRLKILKKGNDKNSGGKGTKSKVQYLVLSEGEMKGKSSNKHSKTSAGSTLKQDSKSSRRTVTGSNRFECPECEKVFQSYFNFKNHVSSEHKDHSSAILAAVENVPFACYTCFLNEPLEFNDYFSYQQHMQDIHSNTETRVCNICGFRPKKKLELAYHQYSEHNKVPRNFSFPKCDLCDFVAMNDASLLKHRSQHANADNYTCSVCGVTFCSFGALQGHMQTKLCQSKPTTSYKCPHCPLTFARSYNLKAHCKSTHRSIQTSVQVIPGVSKELKENKPKETVLAETRETGKPSEVVTSKASEEDDQSSGNVTTVTSQSSSEAEALSTVASSLAASLGLPEETVSQYMYTQGCTMNGEKVSGRVSGNEGVSIQLVEATPPVSGYQEEHTLCHDVTYTTQATLTNSTNVSALYPVSVVSNQVVGTQIVPGQIPVLSSQVLQGGCISTAGGSILGSAPHSWAYVTYQMPTATSDDLPTVMTEAASMNTAPITSNQEVSSHTNFQGSSDMPSHQQISMEISNTDKTRNDGINNCEQLNSLVVVTNTSTQMENISQPSVFL</sequence>
<feature type="compositionally biased region" description="Polar residues" evidence="8">
    <location>
        <begin position="112"/>
        <end position="132"/>
    </location>
</feature>
<feature type="compositionally biased region" description="Basic and acidic residues" evidence="8">
    <location>
        <begin position="787"/>
        <end position="799"/>
    </location>
</feature>
<keyword evidence="5" id="KW-0862">Zinc</keyword>
<evidence type="ECO:0000256" key="3">
    <source>
        <dbReference type="ARBA" id="ARBA00022737"/>
    </source>
</evidence>
<keyword evidence="4 7" id="KW-0863">Zinc-finger</keyword>
<evidence type="ECO:0000313" key="12">
    <source>
        <dbReference type="Proteomes" id="UP001286313"/>
    </source>
</evidence>
<gene>
    <name evidence="11" type="ORF">Pcinc_037887</name>
</gene>
<dbReference type="SMART" id="SM00225">
    <property type="entry name" value="BTB"/>
    <property type="match status" value="1"/>
</dbReference>
<feature type="region of interest" description="Disordered" evidence="8">
    <location>
        <begin position="165"/>
        <end position="191"/>
    </location>
</feature>
<feature type="region of interest" description="Disordered" evidence="8">
    <location>
        <begin position="726"/>
        <end position="809"/>
    </location>
</feature>
<dbReference type="PROSITE" id="PS50097">
    <property type="entry name" value="BTB"/>
    <property type="match status" value="1"/>
</dbReference>
<dbReference type="SUPFAM" id="SSF57667">
    <property type="entry name" value="beta-beta-alpha zinc fingers"/>
    <property type="match status" value="1"/>
</dbReference>
<evidence type="ECO:0000256" key="6">
    <source>
        <dbReference type="ARBA" id="ARBA00023242"/>
    </source>
</evidence>
<evidence type="ECO:0000256" key="7">
    <source>
        <dbReference type="PROSITE-ProRule" id="PRU00042"/>
    </source>
</evidence>
<evidence type="ECO:0000256" key="1">
    <source>
        <dbReference type="ARBA" id="ARBA00004123"/>
    </source>
</evidence>
<keyword evidence="2" id="KW-0479">Metal-binding</keyword>
<feature type="domain" description="C2H2-type" evidence="10">
    <location>
        <begin position="1258"/>
        <end position="1286"/>
    </location>
</feature>
<dbReference type="SMART" id="SM00355">
    <property type="entry name" value="ZnF_C2H2"/>
    <property type="match status" value="6"/>
</dbReference>
<evidence type="ECO:0000313" key="11">
    <source>
        <dbReference type="EMBL" id="KAK3855728.1"/>
    </source>
</evidence>
<comment type="subcellular location">
    <subcellularLocation>
        <location evidence="1">Nucleus</location>
    </subcellularLocation>
</comment>
<dbReference type="GO" id="GO:0005634">
    <property type="term" value="C:nucleus"/>
    <property type="evidence" value="ECO:0007669"/>
    <property type="project" value="UniProtKB-SubCell"/>
</dbReference>
<feature type="region of interest" description="Disordered" evidence="8">
    <location>
        <begin position="101"/>
        <end position="147"/>
    </location>
</feature>
<evidence type="ECO:0000256" key="2">
    <source>
        <dbReference type="ARBA" id="ARBA00022723"/>
    </source>
</evidence>
<feature type="domain" description="C2H2-type" evidence="10">
    <location>
        <begin position="1226"/>
        <end position="1254"/>
    </location>
</feature>
<feature type="domain" description="C2H2-type" evidence="10">
    <location>
        <begin position="1093"/>
        <end position="1121"/>
    </location>
</feature>
<dbReference type="Proteomes" id="UP001286313">
    <property type="component" value="Unassembled WGS sequence"/>
</dbReference>
<feature type="compositionally biased region" description="Basic and acidic residues" evidence="8">
    <location>
        <begin position="604"/>
        <end position="616"/>
    </location>
</feature>
<dbReference type="GO" id="GO:0000981">
    <property type="term" value="F:DNA-binding transcription factor activity, RNA polymerase II-specific"/>
    <property type="evidence" value="ECO:0007669"/>
    <property type="project" value="TreeGrafter"/>
</dbReference>
<feature type="compositionally biased region" description="Acidic residues" evidence="8">
    <location>
        <begin position="133"/>
        <end position="145"/>
    </location>
</feature>
<feature type="compositionally biased region" description="Polar residues" evidence="8">
    <location>
        <begin position="306"/>
        <end position="330"/>
    </location>
</feature>
<feature type="compositionally biased region" description="Basic and acidic residues" evidence="8">
    <location>
        <begin position="768"/>
        <end position="778"/>
    </location>
</feature>
<dbReference type="EMBL" id="JAWQEG010006111">
    <property type="protein sequence ID" value="KAK3855728.1"/>
    <property type="molecule type" value="Genomic_DNA"/>
</dbReference>
<dbReference type="InterPro" id="IPR000210">
    <property type="entry name" value="BTB/POZ_dom"/>
</dbReference>
<evidence type="ECO:0000259" key="10">
    <source>
        <dbReference type="PROSITE" id="PS50157"/>
    </source>
</evidence>
<feature type="compositionally biased region" description="Polar residues" evidence="8">
    <location>
        <begin position="748"/>
        <end position="757"/>
    </location>
</feature>
<feature type="region of interest" description="Disordered" evidence="8">
    <location>
        <begin position="1058"/>
        <end position="1088"/>
    </location>
</feature>
<accession>A0AAE1BRV5</accession>
<feature type="region of interest" description="Disordered" evidence="8">
    <location>
        <begin position="1300"/>
        <end position="1345"/>
    </location>
</feature>
<keyword evidence="6" id="KW-0539">Nucleus</keyword>